<dbReference type="PANTHER" id="PTHR43011:SF1">
    <property type="entry name" value="IRON-SULFUR CLUSTER ASSEMBLY 2 HOMOLOG, MITOCHONDRIAL"/>
    <property type="match status" value="1"/>
</dbReference>
<dbReference type="EMBL" id="KZ819634">
    <property type="protein sequence ID" value="PWN93262.1"/>
    <property type="molecule type" value="Genomic_DNA"/>
</dbReference>
<evidence type="ECO:0000313" key="5">
    <source>
        <dbReference type="Proteomes" id="UP000245768"/>
    </source>
</evidence>
<dbReference type="OrthoDB" id="1938621at2759"/>
<dbReference type="GO" id="GO:0005739">
    <property type="term" value="C:mitochondrion"/>
    <property type="evidence" value="ECO:0007669"/>
    <property type="project" value="TreeGrafter"/>
</dbReference>
<dbReference type="InParanoid" id="A0A316YVV7"/>
<dbReference type="STRING" id="215250.A0A316YVV7"/>
<evidence type="ECO:0000259" key="3">
    <source>
        <dbReference type="Pfam" id="PF01521"/>
    </source>
</evidence>
<dbReference type="Proteomes" id="UP000245768">
    <property type="component" value="Unassembled WGS sequence"/>
</dbReference>
<dbReference type="AlphaFoldDB" id="A0A316YVV7"/>
<keyword evidence="5" id="KW-1185">Reference proteome</keyword>
<dbReference type="InterPro" id="IPR000361">
    <property type="entry name" value="ATAP_core_dom"/>
</dbReference>
<gene>
    <name evidence="4" type="ORF">FA10DRAFT_263931</name>
</gene>
<evidence type="ECO:0000256" key="1">
    <source>
        <dbReference type="ARBA" id="ARBA00006718"/>
    </source>
</evidence>
<dbReference type="Gene3D" id="2.60.300.12">
    <property type="entry name" value="HesB-like domain"/>
    <property type="match status" value="1"/>
</dbReference>
<dbReference type="GeneID" id="37042353"/>
<dbReference type="GO" id="GO:0051539">
    <property type="term" value="F:4 iron, 4 sulfur cluster binding"/>
    <property type="evidence" value="ECO:0007669"/>
    <property type="project" value="TreeGrafter"/>
</dbReference>
<dbReference type="FunCoup" id="A0A316YVV7">
    <property type="interactions" value="240"/>
</dbReference>
<feature type="compositionally biased region" description="Low complexity" evidence="2">
    <location>
        <begin position="25"/>
        <end position="40"/>
    </location>
</feature>
<proteinExistence type="inferred from homology"/>
<comment type="similarity">
    <text evidence="1">Belongs to the HesB/IscA family.</text>
</comment>
<dbReference type="RefSeq" id="XP_025380460.1">
    <property type="nucleotide sequence ID" value="XM_025520437.1"/>
</dbReference>
<feature type="compositionally biased region" description="Low complexity" evidence="2">
    <location>
        <begin position="60"/>
        <end position="71"/>
    </location>
</feature>
<protein>
    <recommendedName>
        <fullName evidence="3">Core domain-containing protein</fullName>
    </recommendedName>
</protein>
<dbReference type="SUPFAM" id="SSF89360">
    <property type="entry name" value="HesB-like domain"/>
    <property type="match status" value="1"/>
</dbReference>
<accession>A0A316YVV7</accession>
<dbReference type="InterPro" id="IPR035903">
    <property type="entry name" value="HesB-like_dom_sf"/>
</dbReference>
<feature type="region of interest" description="Disordered" evidence="2">
    <location>
        <begin position="1"/>
        <end position="110"/>
    </location>
</feature>
<dbReference type="GO" id="GO:0005506">
    <property type="term" value="F:iron ion binding"/>
    <property type="evidence" value="ECO:0007669"/>
    <property type="project" value="TreeGrafter"/>
</dbReference>
<organism evidence="4 5">
    <name type="scientific">Acaromyces ingoldii</name>
    <dbReference type="NCBI Taxonomy" id="215250"/>
    <lineage>
        <taxon>Eukaryota</taxon>
        <taxon>Fungi</taxon>
        <taxon>Dikarya</taxon>
        <taxon>Basidiomycota</taxon>
        <taxon>Ustilaginomycotina</taxon>
        <taxon>Exobasidiomycetes</taxon>
        <taxon>Exobasidiales</taxon>
        <taxon>Cryptobasidiaceae</taxon>
        <taxon>Acaromyces</taxon>
    </lineage>
</organism>
<dbReference type="PANTHER" id="PTHR43011">
    <property type="entry name" value="IRON-SULFUR CLUSTER ASSEMBLY 2 HOMOLOG, MITOCHONDRIAL"/>
    <property type="match status" value="1"/>
</dbReference>
<reference evidence="4 5" key="1">
    <citation type="journal article" date="2018" name="Mol. Biol. Evol.">
        <title>Broad Genomic Sampling Reveals a Smut Pathogenic Ancestry of the Fungal Clade Ustilaginomycotina.</title>
        <authorList>
            <person name="Kijpornyongpan T."/>
            <person name="Mondo S.J."/>
            <person name="Barry K."/>
            <person name="Sandor L."/>
            <person name="Lee J."/>
            <person name="Lipzen A."/>
            <person name="Pangilinan J."/>
            <person name="LaButti K."/>
            <person name="Hainaut M."/>
            <person name="Henrissat B."/>
            <person name="Grigoriev I.V."/>
            <person name="Spatafora J.W."/>
            <person name="Aime M.C."/>
        </authorList>
    </citation>
    <scope>NUCLEOTIDE SEQUENCE [LARGE SCALE GENOMIC DNA]</scope>
    <source>
        <strain evidence="4 5">MCA 4198</strain>
    </source>
</reference>
<feature type="compositionally biased region" description="Polar residues" evidence="2">
    <location>
        <begin position="1"/>
        <end position="22"/>
    </location>
</feature>
<evidence type="ECO:0000313" key="4">
    <source>
        <dbReference type="EMBL" id="PWN93262.1"/>
    </source>
</evidence>
<dbReference type="NCBIfam" id="TIGR00049">
    <property type="entry name" value="iron-sulfur cluster assembly accessory protein"/>
    <property type="match status" value="1"/>
</dbReference>
<dbReference type="InterPro" id="IPR016092">
    <property type="entry name" value="ATAP"/>
</dbReference>
<dbReference type="Pfam" id="PF01521">
    <property type="entry name" value="Fe-S_biosyn"/>
    <property type="match status" value="1"/>
</dbReference>
<sequence length="237" mass="25421">MVASPSLASTSGLTLSMLSPLTKQAPRGLRAAGRLARPPRVTAVPSRRLLSSVTPTRPGASALSSSRLSPLPLQPSPSPLRQARRPLSLLSKRPEAPEEPDVYQDGRDPSLNLTDRAIAHLSRVAQRESNDRLGLRVMVEPGGCHGYQYKMDLMDAVGDVEEDDFVFAYPQANKQQQGDDAAAGKVFLVVDSVSLRLIKGSTIDYVTELIGSQFSILDNPQAKGAGCGCGVSWEPNF</sequence>
<name>A0A316YVV7_9BASI</name>
<dbReference type="GO" id="GO:0016226">
    <property type="term" value="P:iron-sulfur cluster assembly"/>
    <property type="evidence" value="ECO:0007669"/>
    <property type="project" value="InterPro"/>
</dbReference>
<dbReference type="GO" id="GO:0051537">
    <property type="term" value="F:2 iron, 2 sulfur cluster binding"/>
    <property type="evidence" value="ECO:0007669"/>
    <property type="project" value="TreeGrafter"/>
</dbReference>
<evidence type="ECO:0000256" key="2">
    <source>
        <dbReference type="SAM" id="MobiDB-lite"/>
    </source>
</evidence>
<feature type="domain" description="Core" evidence="3">
    <location>
        <begin position="111"/>
        <end position="229"/>
    </location>
</feature>